<keyword evidence="5" id="KW-1185">Reference proteome</keyword>
<dbReference type="EMBL" id="PVNK01000112">
    <property type="protein sequence ID" value="PRQ02741.1"/>
    <property type="molecule type" value="Genomic_DNA"/>
</dbReference>
<evidence type="ECO:0000313" key="4">
    <source>
        <dbReference type="EMBL" id="PRQ02741.1"/>
    </source>
</evidence>
<organism evidence="4 5">
    <name type="scientific">Enhygromyxa salina</name>
    <dbReference type="NCBI Taxonomy" id="215803"/>
    <lineage>
        <taxon>Bacteria</taxon>
        <taxon>Pseudomonadati</taxon>
        <taxon>Myxococcota</taxon>
        <taxon>Polyangia</taxon>
        <taxon>Nannocystales</taxon>
        <taxon>Nannocystaceae</taxon>
        <taxon>Enhygromyxa</taxon>
    </lineage>
</organism>
<dbReference type="RefSeq" id="WP_106391526.1">
    <property type="nucleotide sequence ID" value="NZ_PVNK01000112.1"/>
</dbReference>
<protein>
    <recommendedName>
        <fullName evidence="6">Lipoprotein</fullName>
    </recommendedName>
</protein>
<name>A0A2S9YCL4_9BACT</name>
<gene>
    <name evidence="4" type="ORF">ENSA5_20930</name>
</gene>
<evidence type="ECO:0000256" key="1">
    <source>
        <dbReference type="SAM" id="Coils"/>
    </source>
</evidence>
<sequence length="175" mass="17547">MKLPSKISALLLAGSLTLAVAACGKPTVDGAESRFKANKDKISVLITKQPKNKAEFEKKVAEFEKEHEEAMKAGTDEEKIKKLSALNSRMEKYLAEFEKADGKAGGATKAKVEVKTGGKDAPSNKLDKAGAPAVAPAAGGKLGGGTAPAAQPASGGMGGGAAAPAQPASGGMGGQ</sequence>
<feature type="coiled-coil region" evidence="1">
    <location>
        <begin position="53"/>
        <end position="103"/>
    </location>
</feature>
<dbReference type="Proteomes" id="UP000237968">
    <property type="component" value="Unassembled WGS sequence"/>
</dbReference>
<feature type="region of interest" description="Disordered" evidence="2">
    <location>
        <begin position="104"/>
        <end position="175"/>
    </location>
</feature>
<feature type="chain" id="PRO_5015766927" description="Lipoprotein" evidence="3">
    <location>
        <begin position="22"/>
        <end position="175"/>
    </location>
</feature>
<comment type="caution">
    <text evidence="4">The sequence shown here is derived from an EMBL/GenBank/DDBJ whole genome shotgun (WGS) entry which is preliminary data.</text>
</comment>
<dbReference type="AlphaFoldDB" id="A0A2S9YCL4"/>
<proteinExistence type="predicted"/>
<evidence type="ECO:0000256" key="3">
    <source>
        <dbReference type="SAM" id="SignalP"/>
    </source>
</evidence>
<dbReference type="PROSITE" id="PS51257">
    <property type="entry name" value="PROKAR_LIPOPROTEIN"/>
    <property type="match status" value="1"/>
</dbReference>
<evidence type="ECO:0008006" key="6">
    <source>
        <dbReference type="Google" id="ProtNLM"/>
    </source>
</evidence>
<evidence type="ECO:0000256" key="2">
    <source>
        <dbReference type="SAM" id="MobiDB-lite"/>
    </source>
</evidence>
<keyword evidence="1" id="KW-0175">Coiled coil</keyword>
<feature type="compositionally biased region" description="Low complexity" evidence="2">
    <location>
        <begin position="129"/>
        <end position="139"/>
    </location>
</feature>
<feature type="signal peptide" evidence="3">
    <location>
        <begin position="1"/>
        <end position="21"/>
    </location>
</feature>
<accession>A0A2S9YCL4</accession>
<evidence type="ECO:0000313" key="5">
    <source>
        <dbReference type="Proteomes" id="UP000237968"/>
    </source>
</evidence>
<reference evidence="4 5" key="1">
    <citation type="submission" date="2018-03" db="EMBL/GenBank/DDBJ databases">
        <title>Draft Genome Sequences of the Obligatory Marine Myxobacteria Enhygromyxa salina SWB005.</title>
        <authorList>
            <person name="Poehlein A."/>
            <person name="Moghaddam J.A."/>
            <person name="Harms H."/>
            <person name="Alanjari M."/>
            <person name="Koenig G.M."/>
            <person name="Daniel R."/>
            <person name="Schaeberle T.F."/>
        </authorList>
    </citation>
    <scope>NUCLEOTIDE SEQUENCE [LARGE SCALE GENOMIC DNA]</scope>
    <source>
        <strain evidence="4 5">SWB005</strain>
    </source>
</reference>
<keyword evidence="3" id="KW-0732">Signal</keyword>